<dbReference type="OrthoDB" id="10071766at2759"/>
<accession>A0A9D4NBE7</accession>
<dbReference type="EMBL" id="JAIWYP010000001">
    <property type="protein sequence ID" value="KAH3892400.1"/>
    <property type="molecule type" value="Genomic_DNA"/>
</dbReference>
<reference evidence="2" key="2">
    <citation type="submission" date="2020-11" db="EMBL/GenBank/DDBJ databases">
        <authorList>
            <person name="McCartney M.A."/>
            <person name="Auch B."/>
            <person name="Kono T."/>
            <person name="Mallez S."/>
            <person name="Becker A."/>
            <person name="Gohl D.M."/>
            <person name="Silverstein K.A.T."/>
            <person name="Koren S."/>
            <person name="Bechman K.B."/>
            <person name="Herman A."/>
            <person name="Abrahante J.E."/>
            <person name="Garbe J."/>
        </authorList>
    </citation>
    <scope>NUCLEOTIDE SEQUENCE</scope>
    <source>
        <strain evidence="2">Duluth1</strain>
        <tissue evidence="2">Whole animal</tissue>
    </source>
</reference>
<sequence>MDVMKDNAAPLDMNYKQLYFASQKVVSQMETELNQYAKLFESIEDACTLQMCDIHNQVHQYIASGSDICASHGVNNQLEKELQAKVNQLQQQLTEMKDRNENHNVSLRQIIQTQKQRIDDLENELFEQCELLSGQRDAIHATELQYKHEKALFAQLTVENTKLKDCFKEMTVKERETRNHFKVCEEKLVSLQHKLHCCEQHWNEMNMENEYLCTQLLTQFNQALSDLKIKAGCQVPATYRDESANEQEIHVHNQIDIPHVLSGDKSISIVLQDLEHHNKIKEKMEVIKVTFKEILRCSSLVEKALKSSLSDLTLENENLKTKLSQMEYTHQRLNADLCIYRKDLDHKQQECLQLRQNVEEMGDRFGDMLDQHAHIEKQNGDLKRLENQLQSLQFENKVLSEQIGEMSQKKKVPVDREIEINQLTKKVNKYRLQVAETEQKMEEMSKKAASRMQKLEHNWRAADTEVCKLDSLIDAIRAILVNHSLAKDEQLKTVINMIDGK</sequence>
<feature type="coiled-coil region" evidence="1">
    <location>
        <begin position="302"/>
        <end position="458"/>
    </location>
</feature>
<organism evidence="2 3">
    <name type="scientific">Dreissena polymorpha</name>
    <name type="common">Zebra mussel</name>
    <name type="synonym">Mytilus polymorpha</name>
    <dbReference type="NCBI Taxonomy" id="45954"/>
    <lineage>
        <taxon>Eukaryota</taxon>
        <taxon>Metazoa</taxon>
        <taxon>Spiralia</taxon>
        <taxon>Lophotrochozoa</taxon>
        <taxon>Mollusca</taxon>
        <taxon>Bivalvia</taxon>
        <taxon>Autobranchia</taxon>
        <taxon>Heteroconchia</taxon>
        <taxon>Euheterodonta</taxon>
        <taxon>Imparidentia</taxon>
        <taxon>Neoheterodontei</taxon>
        <taxon>Myida</taxon>
        <taxon>Dreissenoidea</taxon>
        <taxon>Dreissenidae</taxon>
        <taxon>Dreissena</taxon>
    </lineage>
</organism>
<keyword evidence="3" id="KW-1185">Reference proteome</keyword>
<evidence type="ECO:0000256" key="1">
    <source>
        <dbReference type="SAM" id="Coils"/>
    </source>
</evidence>
<evidence type="ECO:0000313" key="2">
    <source>
        <dbReference type="EMBL" id="KAH3892400.1"/>
    </source>
</evidence>
<gene>
    <name evidence="2" type="ORF">DPMN_016517</name>
</gene>
<dbReference type="Proteomes" id="UP000828390">
    <property type="component" value="Unassembled WGS sequence"/>
</dbReference>
<dbReference type="AlphaFoldDB" id="A0A9D4NBE7"/>
<evidence type="ECO:0000313" key="3">
    <source>
        <dbReference type="Proteomes" id="UP000828390"/>
    </source>
</evidence>
<proteinExistence type="predicted"/>
<protein>
    <submittedName>
        <fullName evidence="2">Uncharacterized protein</fullName>
    </submittedName>
</protein>
<feature type="coiled-coil region" evidence="1">
    <location>
        <begin position="75"/>
        <end position="131"/>
    </location>
</feature>
<keyword evidence="1" id="KW-0175">Coiled coil</keyword>
<reference evidence="2" key="1">
    <citation type="journal article" date="2019" name="bioRxiv">
        <title>The Genome of the Zebra Mussel, Dreissena polymorpha: A Resource for Invasive Species Research.</title>
        <authorList>
            <person name="McCartney M.A."/>
            <person name="Auch B."/>
            <person name="Kono T."/>
            <person name="Mallez S."/>
            <person name="Zhang Y."/>
            <person name="Obille A."/>
            <person name="Becker A."/>
            <person name="Abrahante J.E."/>
            <person name="Garbe J."/>
            <person name="Badalamenti J.P."/>
            <person name="Herman A."/>
            <person name="Mangelson H."/>
            <person name="Liachko I."/>
            <person name="Sullivan S."/>
            <person name="Sone E.D."/>
            <person name="Koren S."/>
            <person name="Silverstein K.A.T."/>
            <person name="Beckman K.B."/>
            <person name="Gohl D.M."/>
        </authorList>
    </citation>
    <scope>NUCLEOTIDE SEQUENCE</scope>
    <source>
        <strain evidence="2">Duluth1</strain>
        <tissue evidence="2">Whole animal</tissue>
    </source>
</reference>
<comment type="caution">
    <text evidence="2">The sequence shown here is derived from an EMBL/GenBank/DDBJ whole genome shotgun (WGS) entry which is preliminary data.</text>
</comment>
<name>A0A9D4NBE7_DREPO</name>